<evidence type="ECO:0000313" key="5">
    <source>
        <dbReference type="Proteomes" id="UP000030675"/>
    </source>
</evidence>
<evidence type="ECO:0000259" key="3">
    <source>
        <dbReference type="Pfam" id="PF18152"/>
    </source>
</evidence>
<dbReference type="InterPro" id="IPR013785">
    <property type="entry name" value="Aldolase_TIM"/>
</dbReference>
<proteinExistence type="predicted"/>
<reference evidence="5" key="1">
    <citation type="submission" date="2012-12" db="EMBL/GenBank/DDBJ databases">
        <title>Genome Sequence of Photobacterium leiognathi lrivu.4.1.</title>
        <authorList>
            <person name="Urbanczyk H."/>
            <person name="Ogura Y."/>
            <person name="Hayashi T."/>
            <person name="Dunlap P.V."/>
        </authorList>
    </citation>
    <scope>NUCLEOTIDE SEQUENCE [LARGE SCALE GENOMIC DNA]</scope>
    <source>
        <strain evidence="5">lrivu.4.1</strain>
    </source>
</reference>
<dbReference type="NCBIfam" id="NF009239">
    <property type="entry name" value="PRK12595.1"/>
    <property type="match status" value="1"/>
</dbReference>
<evidence type="ECO:0000313" key="4">
    <source>
        <dbReference type="EMBL" id="GAD30223.1"/>
    </source>
</evidence>
<dbReference type="eggNOG" id="COG2876">
    <property type="taxonomic scope" value="Bacteria"/>
</dbReference>
<dbReference type="NCBIfam" id="TIGR01361">
    <property type="entry name" value="DAHP_synth_Bsub"/>
    <property type="match status" value="1"/>
</dbReference>
<name>A0A0U1P6U1_PHOLE</name>
<organism evidence="4 5">
    <name type="scientific">Photobacterium leiognathi lrivu.4.1</name>
    <dbReference type="NCBI Taxonomy" id="1248232"/>
    <lineage>
        <taxon>Bacteria</taxon>
        <taxon>Pseudomonadati</taxon>
        <taxon>Pseudomonadota</taxon>
        <taxon>Gammaproteobacteria</taxon>
        <taxon>Vibrionales</taxon>
        <taxon>Vibrionaceae</taxon>
        <taxon>Photobacterium</taxon>
    </lineage>
</organism>
<dbReference type="PANTHER" id="PTHR43018">
    <property type="entry name" value="PHOSPHO-2-DEHYDRO-3-DEOXYHEPTONATE ALDOLASE"/>
    <property type="match status" value="1"/>
</dbReference>
<dbReference type="RefSeq" id="WP_023932854.1">
    <property type="nucleotide sequence ID" value="NZ_DF196819.1"/>
</dbReference>
<dbReference type="Gene3D" id="3.30.70.1140">
    <property type="entry name" value="Phospho-2-dehydro-3-deoxyheptonate aldolase, domain 1"/>
    <property type="match status" value="1"/>
</dbReference>
<dbReference type="EMBL" id="DF196819">
    <property type="protein sequence ID" value="GAD30223.1"/>
    <property type="molecule type" value="Genomic_DNA"/>
</dbReference>
<accession>A0A0U1P6U1</accession>
<dbReference type="InterPro" id="IPR041071">
    <property type="entry name" value="DAHP_snth_FXD"/>
</dbReference>
<dbReference type="AlphaFoldDB" id="A0A0U1P6U1"/>
<evidence type="ECO:0000256" key="1">
    <source>
        <dbReference type="ARBA" id="ARBA00022679"/>
    </source>
</evidence>
<protein>
    <submittedName>
        <fullName evidence="4">Phospho-2-dehydro-3-deoxyheptonate aldolase</fullName>
    </submittedName>
</protein>
<feature type="domain" description="DAHP synthase ferredoxin-like" evidence="3">
    <location>
        <begin position="1"/>
        <end position="66"/>
    </location>
</feature>
<dbReference type="InterPro" id="IPR006268">
    <property type="entry name" value="DAHP_syn_2"/>
</dbReference>
<sequence length="337" mass="36401">MIIVLKPQATEADANILLTKIASLGLKPLYMPGSERIVLGALGDERVLQSLNIHADPLVESVKPILTKYKLVSREVQAHNTVVRFGSAAVGGDRFAVIAGPCSVESEQQLLSVAEMVKSHGAMALRGGAYKPRTSPYDFQGLGVEGLKLLKQANDMLGIPTVSEVMDVSQVEKMTQYVDCFQIGARNMQNYGLLKIVGESKKPILLKRGLSATIEELLLAAEYIYDAGNPNIILCERGIRTFETATRNTLDLNAVAYLKQHTHLPVLVDPSHGTGIRELVIPLSRAAAAVGADGIIVESHLNPCEALSDGHQALTAPMFEQLMQELKPFVEAAGRTL</sequence>
<feature type="domain" description="DAHP synthetase I/KDSA" evidence="2">
    <location>
        <begin position="91"/>
        <end position="327"/>
    </location>
</feature>
<dbReference type="GeneID" id="99739648"/>
<dbReference type="SUPFAM" id="SSF51569">
    <property type="entry name" value="Aldolase"/>
    <property type="match status" value="1"/>
</dbReference>
<gene>
    <name evidence="4" type="ORF">PLEI_1878</name>
</gene>
<dbReference type="HOGENOM" id="CLU_062599_0_0_6"/>
<dbReference type="GO" id="GO:0016740">
    <property type="term" value="F:transferase activity"/>
    <property type="evidence" value="ECO:0007669"/>
    <property type="project" value="UniProtKB-KW"/>
</dbReference>
<dbReference type="InterPro" id="IPR052899">
    <property type="entry name" value="Class-I_DAHP_synthase"/>
</dbReference>
<dbReference type="GO" id="GO:0016832">
    <property type="term" value="F:aldehyde-lyase activity"/>
    <property type="evidence" value="ECO:0007669"/>
    <property type="project" value="InterPro"/>
</dbReference>
<keyword evidence="1" id="KW-0808">Transferase</keyword>
<dbReference type="PANTHER" id="PTHR43018:SF2">
    <property type="entry name" value="PHOSPHO-2-DEHYDRO-3-DEOXYHEPTONATE ALDOLASE"/>
    <property type="match status" value="1"/>
</dbReference>
<dbReference type="GO" id="GO:0009073">
    <property type="term" value="P:aromatic amino acid family biosynthetic process"/>
    <property type="evidence" value="ECO:0007669"/>
    <property type="project" value="InterPro"/>
</dbReference>
<evidence type="ECO:0000259" key="2">
    <source>
        <dbReference type="Pfam" id="PF00793"/>
    </source>
</evidence>
<dbReference type="Proteomes" id="UP000030675">
    <property type="component" value="Unassembled WGS sequence"/>
</dbReference>
<dbReference type="Pfam" id="PF18152">
    <property type="entry name" value="DAHP_snth_FXD"/>
    <property type="match status" value="1"/>
</dbReference>
<dbReference type="NCBIfam" id="NF006421">
    <property type="entry name" value="PRK08673.1"/>
    <property type="match status" value="1"/>
</dbReference>
<dbReference type="Gene3D" id="3.20.20.70">
    <property type="entry name" value="Aldolase class I"/>
    <property type="match status" value="1"/>
</dbReference>
<dbReference type="InterPro" id="IPR006218">
    <property type="entry name" value="DAHP1/KDSA"/>
</dbReference>
<dbReference type="Pfam" id="PF00793">
    <property type="entry name" value="DAHP_synth_1"/>
    <property type="match status" value="1"/>
</dbReference>